<evidence type="ECO:0000313" key="2">
    <source>
        <dbReference type="Proteomes" id="UP000587367"/>
    </source>
</evidence>
<dbReference type="InterPro" id="IPR005901">
    <property type="entry name" value="GLPGLI"/>
</dbReference>
<keyword evidence="2" id="KW-1185">Reference proteome</keyword>
<name>A0ABR6Q4L4_9FLAO</name>
<gene>
    <name evidence="1" type="ORF">HNP24_003904</name>
</gene>
<dbReference type="EMBL" id="JACHKS010000003">
    <property type="protein sequence ID" value="MBB6332901.1"/>
    <property type="molecule type" value="Genomic_DNA"/>
</dbReference>
<dbReference type="NCBIfam" id="TIGR01200">
    <property type="entry name" value="GLPGLI"/>
    <property type="match status" value="1"/>
</dbReference>
<evidence type="ECO:0000313" key="1">
    <source>
        <dbReference type="EMBL" id="MBB6332901.1"/>
    </source>
</evidence>
<accession>A0ABR6Q4L4</accession>
<proteinExistence type="predicted"/>
<dbReference type="RefSeq" id="WP_184559466.1">
    <property type="nucleotide sequence ID" value="NZ_JACHKS010000003.1"/>
</dbReference>
<organism evidence="1 2">
    <name type="scientific">Chryseobacterium sediminis</name>
    <dbReference type="NCBI Taxonomy" id="1679494"/>
    <lineage>
        <taxon>Bacteria</taxon>
        <taxon>Pseudomonadati</taxon>
        <taxon>Bacteroidota</taxon>
        <taxon>Flavobacteriia</taxon>
        <taxon>Flavobacteriales</taxon>
        <taxon>Weeksellaceae</taxon>
        <taxon>Chryseobacterium group</taxon>
        <taxon>Chryseobacterium</taxon>
    </lineage>
</organism>
<comment type="caution">
    <text evidence="1">The sequence shown here is derived from an EMBL/GenBank/DDBJ whole genome shotgun (WGS) entry which is preliminary data.</text>
</comment>
<sequence length="265" mass="31427">MRQVLFILLLISNILVAQNITFIYELTFSTDKKDVRREYYYLDVLGKQSVFRSEKAREADSLMQKNGYWQSRKPTFENIYSFKNLISNTIYKSVTHPAMYDLYYITIDDKLQWQILSDTMKIGDVECQKAVTEYGGRKWIAWFDHASPLQDGPYIFYGLPGLIVKLSDEQWNFDFNLIKIKKSDKNNMFYLRKGKEITWDVYKKIQIDYYNDPFAEIKIRNIKTRIGDANGNPVNLNFKEITESIQKQIKEDNYPIELDKAVKYP</sequence>
<dbReference type="Proteomes" id="UP000587367">
    <property type="component" value="Unassembled WGS sequence"/>
</dbReference>
<protein>
    <submittedName>
        <fullName evidence="1">GLPGLI family protein</fullName>
    </submittedName>
</protein>
<reference evidence="1 2" key="1">
    <citation type="submission" date="2020-08" db="EMBL/GenBank/DDBJ databases">
        <title>Functional genomics of gut bacteria from endangered species of beetles.</title>
        <authorList>
            <person name="Carlos-Shanley C."/>
        </authorList>
    </citation>
    <scope>NUCLEOTIDE SEQUENCE [LARGE SCALE GENOMIC DNA]</scope>
    <source>
        <strain evidence="1 2">S00068</strain>
    </source>
</reference>